<proteinExistence type="predicted"/>
<evidence type="ECO:0000313" key="5">
    <source>
        <dbReference type="EMBL" id="PJE93874.1"/>
    </source>
</evidence>
<dbReference type="InterPro" id="IPR027417">
    <property type="entry name" value="P-loop_NTPase"/>
</dbReference>
<reference evidence="5 6" key="1">
    <citation type="submission" date="2017-11" db="EMBL/GenBank/DDBJ databases">
        <title>Streptomyces carmine sp. nov., a novel actinomycete isolated from Sophora alopecuroides in Xinjiang, China.</title>
        <authorList>
            <person name="Wang Y."/>
            <person name="Luo X."/>
            <person name="Wan C."/>
            <person name="Zhang L."/>
        </authorList>
    </citation>
    <scope>NUCLEOTIDE SEQUENCE [LARGE SCALE GENOMIC DNA]</scope>
    <source>
        <strain evidence="5 6">TRM SA0054</strain>
    </source>
</reference>
<evidence type="ECO:0000256" key="3">
    <source>
        <dbReference type="SAM" id="MobiDB-lite"/>
    </source>
</evidence>
<dbReference type="EMBL" id="PGGW01000071">
    <property type="protein sequence ID" value="PJE93874.1"/>
    <property type="molecule type" value="Genomic_DNA"/>
</dbReference>
<feature type="region of interest" description="Disordered" evidence="3">
    <location>
        <begin position="1"/>
        <end position="58"/>
    </location>
</feature>
<dbReference type="PANTHER" id="PTHR16305">
    <property type="entry name" value="TESTICULAR SOLUBLE ADENYLYL CYCLASE"/>
    <property type="match status" value="1"/>
</dbReference>
<organism evidence="5 6">
    <name type="scientific">Streptomyces carminius</name>
    <dbReference type="NCBI Taxonomy" id="2665496"/>
    <lineage>
        <taxon>Bacteria</taxon>
        <taxon>Bacillati</taxon>
        <taxon>Actinomycetota</taxon>
        <taxon>Actinomycetes</taxon>
        <taxon>Kitasatosporales</taxon>
        <taxon>Streptomycetaceae</taxon>
        <taxon>Streptomyces</taxon>
    </lineage>
</organism>
<protein>
    <submittedName>
        <fullName evidence="5">ATPase</fullName>
    </submittedName>
</protein>
<keyword evidence="6" id="KW-1185">Reference proteome</keyword>
<dbReference type="InterPro" id="IPR011990">
    <property type="entry name" value="TPR-like_helical_dom_sf"/>
</dbReference>
<name>A0A2M8LPI3_9ACTN</name>
<evidence type="ECO:0000256" key="1">
    <source>
        <dbReference type="ARBA" id="ARBA00022741"/>
    </source>
</evidence>
<comment type="caution">
    <text evidence="5">The sequence shown here is derived from an EMBL/GenBank/DDBJ whole genome shotgun (WGS) entry which is preliminary data.</text>
</comment>
<dbReference type="Proteomes" id="UP000230407">
    <property type="component" value="Unassembled WGS sequence"/>
</dbReference>
<keyword evidence="1" id="KW-0547">Nucleotide-binding</keyword>
<gene>
    <name evidence="5" type="ORF">CUT44_32305</name>
</gene>
<feature type="compositionally biased region" description="Basic and acidic residues" evidence="3">
    <location>
        <begin position="43"/>
        <end position="54"/>
    </location>
</feature>
<evidence type="ECO:0000259" key="4">
    <source>
        <dbReference type="Pfam" id="PF13191"/>
    </source>
</evidence>
<dbReference type="GO" id="GO:0004016">
    <property type="term" value="F:adenylate cyclase activity"/>
    <property type="evidence" value="ECO:0007669"/>
    <property type="project" value="TreeGrafter"/>
</dbReference>
<evidence type="ECO:0000313" key="6">
    <source>
        <dbReference type="Proteomes" id="UP000230407"/>
    </source>
</evidence>
<evidence type="ECO:0000256" key="2">
    <source>
        <dbReference type="ARBA" id="ARBA00022840"/>
    </source>
</evidence>
<dbReference type="SUPFAM" id="SSF52540">
    <property type="entry name" value="P-loop containing nucleoside triphosphate hydrolases"/>
    <property type="match status" value="1"/>
</dbReference>
<feature type="compositionally biased region" description="Gly residues" evidence="3">
    <location>
        <begin position="1"/>
        <end position="10"/>
    </location>
</feature>
<dbReference type="GO" id="GO:0005524">
    <property type="term" value="F:ATP binding"/>
    <property type="evidence" value="ECO:0007669"/>
    <property type="project" value="UniProtKB-KW"/>
</dbReference>
<accession>A0A2M8LPI3</accession>
<feature type="compositionally biased region" description="Pro residues" evidence="3">
    <location>
        <begin position="11"/>
        <end position="21"/>
    </location>
</feature>
<dbReference type="GO" id="GO:0005737">
    <property type="term" value="C:cytoplasm"/>
    <property type="evidence" value="ECO:0007669"/>
    <property type="project" value="TreeGrafter"/>
</dbReference>
<feature type="domain" description="Orc1-like AAA ATPase" evidence="4">
    <location>
        <begin position="66"/>
        <end position="242"/>
    </location>
</feature>
<sequence>MRPGHGTGPGPGSPSPGPPVRIPGAVVGAVCQARTVDRPSPSETDRTDSTDGADRTGTAAEAAASRLIGRDHPAAVLRAEVARTARSHGGLVLVTGEAGIGKTTLVTDAADRARRQGALVLSGACWDSCDAPGHWPWTQVLRALRRGTTAGQWAEAEKTAGGGLAVLLGEAPGAADGTGDPAAGGTEGEFRLHDAVTAALVAVSQHRPLVVVLEDLHWADPASLRLLRFAAGHTWFERLLLVGTYRDDELEADGHPLRPLVLPLLTRAVTVTLTGLDRAGTGALIARTAGRRPAQELIAEVHRRTGGNPFFVEQTARLWHGAGTAAAVAPGVRDTLRHRLSLLPEAVVRLLSRAAVLGREFHRAVLAATAGESASRVDRLLERALATRLVTALGPERYAFAHDLVRETLYESLGEAERRRLHAAAVDALQSATAPAGEVLPADLARHARLAGDGIEAPRALEILLAAARDAGSRLAVEEAAGHHRRALEPAAACGDRRRQVLILLDLGNELEYLGEREAARRAFTEAVDAARETGDPGLLARVALTLHREETRRLSPDGAEGPSATGLMYEAYDRLVGGRAPGAGSGGSGASAPAAGTAPGEAATLDRLARELTVGLAVRARRGGDDEALVFGLWARHNAVWGPGSAPERVALTTELMSVARRRADLETEYLAASFRWVALLEQGDPAFLDQYRAFTALAERAGRPRADFSSCVDRSIIATLTGRFADVEPLLDRAEEYFTKRRHPHIGYMIGHLRWALWLQQGRFGELADLHRSLAGHGHPQHRILEGITALERDGPGDAAAAPALLAEIDAAGPVSPFFVPLLLRLRAQTAAVADDPELCERVRADLLPLSDQWTVSLYGCDVGGPMDLWLGVVAAARGRWGEAVKRLTAAHRSADRLGARPWSVRARLELARALLARGGPGDGPAAEALLAGVVREAEGLGMRHLAERARRTGPVGPAGPAVGGTGAGREDHGPVRLPAPEAGEARAAPVPPENVFRFDGEVWTLTYRGRTVHLPDAKGLRDLRLLLGRPGEDIPAVRLLNPAGGETAVAARRPGGDPVLDEEAKARYRERLARLDEEIDRAAALGRDDRAAAFDREREALLGELRAAAGLAGRTRRLGDEAERARKAVTARIRDTLRRLDRRHPELAAHLRAAVSTGAACRYLPPDGDGPAWRL</sequence>
<feature type="region of interest" description="Disordered" evidence="3">
    <location>
        <begin position="954"/>
        <end position="976"/>
    </location>
</feature>
<dbReference type="Pfam" id="PF13191">
    <property type="entry name" value="AAA_16"/>
    <property type="match status" value="1"/>
</dbReference>
<dbReference type="InterPro" id="IPR041664">
    <property type="entry name" value="AAA_16"/>
</dbReference>
<dbReference type="PANTHER" id="PTHR16305:SF35">
    <property type="entry name" value="TRANSCRIPTIONAL ACTIVATOR DOMAIN"/>
    <property type="match status" value="1"/>
</dbReference>
<dbReference type="Gene3D" id="1.25.40.10">
    <property type="entry name" value="Tetratricopeptide repeat domain"/>
    <property type="match status" value="1"/>
</dbReference>
<dbReference type="AlphaFoldDB" id="A0A2M8LPI3"/>
<keyword evidence="2" id="KW-0067">ATP-binding</keyword>